<evidence type="ECO:0000313" key="2">
    <source>
        <dbReference type="Proteomes" id="UP000054770"/>
    </source>
</evidence>
<dbReference type="Gene3D" id="3.50.30.50">
    <property type="entry name" value="Putative cyclase"/>
    <property type="match status" value="1"/>
</dbReference>
<proteinExistence type="predicted"/>
<evidence type="ECO:0000313" key="1">
    <source>
        <dbReference type="EMBL" id="SAL84067.1"/>
    </source>
</evidence>
<gene>
    <name evidence="1" type="ORF">AWB68_07156</name>
</gene>
<sequence length="233" mass="25741">MAQRLVDLTLTLSDNMPAHKLFQRPIIAPHLTHEKSLSMGMGAPGDPMTFATTFISTLDHIATHVDAFYHTNPNGAPVDEMPLSMFMGKAVCLDMTHIPDLGDIDVGDLEAGERKAGVRIDGHIVLLNTGLHKRHYPDLKVVWSNPGLTAEATHWLADRGSKLHGVEGPSTDKPSHNLFPSHRVCRDRGITHYEWLVNLEELVGQGEFMFYGPPLKIQQGSGSPVRAWAMLEE</sequence>
<dbReference type="GO" id="GO:0019441">
    <property type="term" value="P:L-tryptophan catabolic process to kynurenine"/>
    <property type="evidence" value="ECO:0007669"/>
    <property type="project" value="InterPro"/>
</dbReference>
<dbReference type="Proteomes" id="UP000054770">
    <property type="component" value="Unassembled WGS sequence"/>
</dbReference>
<comment type="caution">
    <text evidence="1">The sequence shown here is derived from an EMBL/GenBank/DDBJ whole genome shotgun (WGS) entry which is preliminary data.</text>
</comment>
<reference evidence="1" key="1">
    <citation type="submission" date="2016-01" db="EMBL/GenBank/DDBJ databases">
        <authorList>
            <person name="Peeters C."/>
        </authorList>
    </citation>
    <scope>NUCLEOTIDE SEQUENCE [LARGE SCALE GENOMIC DNA]</scope>
    <source>
        <strain evidence="1">LMG 22940</strain>
    </source>
</reference>
<dbReference type="GO" id="GO:0004061">
    <property type="term" value="F:arylformamidase activity"/>
    <property type="evidence" value="ECO:0007669"/>
    <property type="project" value="InterPro"/>
</dbReference>
<dbReference type="OrthoDB" id="9796085at2"/>
<accession>A0A158KSH9</accession>
<dbReference type="PANTHER" id="PTHR31118">
    <property type="entry name" value="CYCLASE-LIKE PROTEIN 2"/>
    <property type="match status" value="1"/>
</dbReference>
<dbReference type="InterPro" id="IPR037175">
    <property type="entry name" value="KFase_sf"/>
</dbReference>
<dbReference type="PANTHER" id="PTHR31118:SF12">
    <property type="entry name" value="CYCLASE-LIKE PROTEIN 2"/>
    <property type="match status" value="1"/>
</dbReference>
<keyword evidence="2" id="KW-1185">Reference proteome</keyword>
<dbReference type="Pfam" id="PF04199">
    <property type="entry name" value="Cyclase"/>
    <property type="match status" value="1"/>
</dbReference>
<dbReference type="RefSeq" id="WP_087649017.1">
    <property type="nucleotide sequence ID" value="NZ_FCON02000151.1"/>
</dbReference>
<organism evidence="1 2">
    <name type="scientific">Caballeronia choica</name>
    <dbReference type="NCBI Taxonomy" id="326476"/>
    <lineage>
        <taxon>Bacteria</taxon>
        <taxon>Pseudomonadati</taxon>
        <taxon>Pseudomonadota</taxon>
        <taxon>Betaproteobacteria</taxon>
        <taxon>Burkholderiales</taxon>
        <taxon>Burkholderiaceae</taxon>
        <taxon>Caballeronia</taxon>
    </lineage>
</organism>
<dbReference type="InterPro" id="IPR007325">
    <property type="entry name" value="KFase/CYL"/>
</dbReference>
<dbReference type="SUPFAM" id="SSF102198">
    <property type="entry name" value="Putative cyclase"/>
    <property type="match status" value="1"/>
</dbReference>
<name>A0A158KSH9_9BURK</name>
<dbReference type="EMBL" id="FCON02000151">
    <property type="protein sequence ID" value="SAL84067.1"/>
    <property type="molecule type" value="Genomic_DNA"/>
</dbReference>
<dbReference type="AlphaFoldDB" id="A0A158KSH9"/>
<protein>
    <submittedName>
        <fullName evidence="1">Cyclase family protein</fullName>
    </submittedName>
</protein>